<dbReference type="PANTHER" id="PTHR43619:SF2">
    <property type="entry name" value="S-ADENOSYL-L-METHIONINE-DEPENDENT METHYLTRANSFERASES SUPERFAMILY PROTEIN"/>
    <property type="match status" value="1"/>
</dbReference>
<dbReference type="GO" id="GO:0032259">
    <property type="term" value="P:methylation"/>
    <property type="evidence" value="ECO:0007669"/>
    <property type="project" value="UniProtKB-KW"/>
</dbReference>
<dbReference type="PANTHER" id="PTHR43619">
    <property type="entry name" value="S-ADENOSYL-L-METHIONINE-DEPENDENT METHYLTRANSFERASE YKTD-RELATED"/>
    <property type="match status" value="1"/>
</dbReference>
<keyword evidence="3 6" id="KW-0489">Methyltransferase</keyword>
<dbReference type="SUPFAM" id="SSF53335">
    <property type="entry name" value="S-adenosyl-L-methionine-dependent methyltransferases"/>
    <property type="match status" value="1"/>
</dbReference>
<proteinExistence type="inferred from homology"/>
<dbReference type="Proteomes" id="UP001596548">
    <property type="component" value="Unassembled WGS sequence"/>
</dbReference>
<comment type="function">
    <text evidence="1 6">Exhibits S-adenosyl-L-methionine-dependent methyltransferase activity.</text>
</comment>
<keyword evidence="8" id="KW-1185">Reference proteome</keyword>
<gene>
    <name evidence="7" type="ORF">ACFQS1_12930</name>
</gene>
<evidence type="ECO:0000256" key="6">
    <source>
        <dbReference type="RuleBase" id="RU362030"/>
    </source>
</evidence>
<reference evidence="8" key="1">
    <citation type="journal article" date="2019" name="Int. J. Syst. Evol. Microbiol.">
        <title>The Global Catalogue of Microorganisms (GCM) 10K type strain sequencing project: providing services to taxonomists for standard genome sequencing and annotation.</title>
        <authorList>
            <consortium name="The Broad Institute Genomics Platform"/>
            <consortium name="The Broad Institute Genome Sequencing Center for Infectious Disease"/>
            <person name="Wu L."/>
            <person name="Ma J."/>
        </authorList>
    </citation>
    <scope>NUCLEOTIDE SEQUENCE [LARGE SCALE GENOMIC DNA]</scope>
    <source>
        <strain evidence="8">XZYJT-10</strain>
    </source>
</reference>
<dbReference type="Pfam" id="PF04072">
    <property type="entry name" value="LCM"/>
    <property type="match status" value="1"/>
</dbReference>
<dbReference type="NCBIfam" id="TIGR00027">
    <property type="entry name" value="mthyl_TIGR00027"/>
    <property type="match status" value="1"/>
</dbReference>
<accession>A0ABW2HP07</accession>
<evidence type="ECO:0000256" key="3">
    <source>
        <dbReference type="ARBA" id="ARBA00022603"/>
    </source>
</evidence>
<dbReference type="InterPro" id="IPR007213">
    <property type="entry name" value="Ppm1/Ppm2/Tcmp"/>
</dbReference>
<name>A0ABW2HP07_9ACTN</name>
<dbReference type="Gene3D" id="3.40.50.150">
    <property type="entry name" value="Vaccinia Virus protein VP39"/>
    <property type="match status" value="1"/>
</dbReference>
<evidence type="ECO:0000256" key="5">
    <source>
        <dbReference type="ARBA" id="ARBA00022691"/>
    </source>
</evidence>
<dbReference type="EMBL" id="JBHTBJ010000007">
    <property type="protein sequence ID" value="MFC7274893.1"/>
    <property type="molecule type" value="Genomic_DNA"/>
</dbReference>
<keyword evidence="4" id="KW-0808">Transferase</keyword>
<dbReference type="RefSeq" id="WP_378967379.1">
    <property type="nucleotide sequence ID" value="NZ_JBHTBJ010000007.1"/>
</dbReference>
<evidence type="ECO:0000313" key="8">
    <source>
        <dbReference type="Proteomes" id="UP001596548"/>
    </source>
</evidence>
<evidence type="ECO:0000256" key="1">
    <source>
        <dbReference type="ARBA" id="ARBA00003907"/>
    </source>
</evidence>
<evidence type="ECO:0000313" key="7">
    <source>
        <dbReference type="EMBL" id="MFC7274893.1"/>
    </source>
</evidence>
<dbReference type="GO" id="GO:0008168">
    <property type="term" value="F:methyltransferase activity"/>
    <property type="evidence" value="ECO:0007669"/>
    <property type="project" value="UniProtKB-KW"/>
</dbReference>
<protein>
    <recommendedName>
        <fullName evidence="6">S-adenosyl-L-methionine-dependent methyltransferase</fullName>
        <ecNumber evidence="6">2.1.1.-</ecNumber>
    </recommendedName>
</protein>
<dbReference type="InterPro" id="IPR011610">
    <property type="entry name" value="SAM_mthyl_Trfase_ML2640-like"/>
</dbReference>
<dbReference type="EC" id="2.1.1.-" evidence="6"/>
<evidence type="ECO:0000256" key="2">
    <source>
        <dbReference type="ARBA" id="ARBA00008138"/>
    </source>
</evidence>
<comment type="caution">
    <text evidence="7">The sequence shown here is derived from an EMBL/GenBank/DDBJ whole genome shotgun (WGS) entry which is preliminary data.</text>
</comment>
<comment type="similarity">
    <text evidence="2 6">Belongs to the UPF0677 family.</text>
</comment>
<sequence length="290" mass="32284">MRNRASRTAEQVALFRALETARGRDRVFDDPLAVRFLRGGYRGLARAAHIRVVGRGLEKYIDRRWPGPRPSAVARTRLIDDLVTGALAHGARQVLLLGAGYDSRAYRLPGIERVAVFEADHPATQAVKRRLVRGAVRPERRRHVHYVPVDLLTEDLGAVLLGAGFGALEPTVVVWEGVTNYLTEAAVDGTLRRLASLTATGSRLIFTYVDRRALRGEIPVAESWHRAVRRQGEPWTFGFDPAALPGYLAERDMRLALDLSTRDAADRYLQPLGRAENAASFYRVAEAEIQ</sequence>
<evidence type="ECO:0000256" key="4">
    <source>
        <dbReference type="ARBA" id="ARBA00022679"/>
    </source>
</evidence>
<dbReference type="InterPro" id="IPR029063">
    <property type="entry name" value="SAM-dependent_MTases_sf"/>
</dbReference>
<organism evidence="7 8">
    <name type="scientific">Paractinoplanes rhizophilus</name>
    <dbReference type="NCBI Taxonomy" id="1416877"/>
    <lineage>
        <taxon>Bacteria</taxon>
        <taxon>Bacillati</taxon>
        <taxon>Actinomycetota</taxon>
        <taxon>Actinomycetes</taxon>
        <taxon>Micromonosporales</taxon>
        <taxon>Micromonosporaceae</taxon>
        <taxon>Paractinoplanes</taxon>
    </lineage>
</organism>
<keyword evidence="5 6" id="KW-0949">S-adenosyl-L-methionine</keyword>